<dbReference type="Proteomes" id="UP001497700">
    <property type="component" value="Unassembled WGS sequence"/>
</dbReference>
<sequence>MALIVGLLLKINDTSLSSWIFPIQPNSLLAVLTTLAKTTLLVPITSCISQLKWRHFALLPRSLDHLQLYDDASRGPWGSAVMMCNLAFRVPALFVPLFLAMLSIIALGIDPSAQQIISFQSREITSSSTSALTSRAGAYYSQIWNNKPDDHLNAALLSEAFPGVEIFSEAQRSRDSVKLQAALYSAITGSIPEPYYTCPEAALRCAWDDFSTLGICGQFRNITDSVVQNCTSKTFPSHINLGIFEYVTEATCDFWYRGSTEDSVCSSSNPNPISLHYLHSNMFIYKDTIPRSYMDGTAFGITIANTSASIGSIWIVKTMNVTSDFDGESFRTYESYASDFYWCDKAMHGTRTSTRGLTTTSVRTTPWAGMDGLSCSPKDISSPPGLSVAGVEFPYFFNLDNESTYNISGRTYQSMTQFLGSLIGKKLIQDDTGIIIAEPAIPSQGFQLSKFMWANDMETFTHNLADTLTTHMLTPNGDNMNVTTVSGYIISNDTYIQIRWQWLVLPLAETILTCVLLVITIILTRKQPLMKSSTIALLVHGLSGWTAGKLQVPKPETAESLDRLARDITVRLAKDQEGDLKFRREYGDAGCVPNDATRR</sequence>
<keyword evidence="2" id="KW-1185">Reference proteome</keyword>
<name>A0ACB9Z7X5_9PEZI</name>
<proteinExistence type="predicted"/>
<evidence type="ECO:0000313" key="2">
    <source>
        <dbReference type="Proteomes" id="UP001497700"/>
    </source>
</evidence>
<evidence type="ECO:0000313" key="1">
    <source>
        <dbReference type="EMBL" id="KAI4867407.1"/>
    </source>
</evidence>
<comment type="caution">
    <text evidence="1">The sequence shown here is derived from an EMBL/GenBank/DDBJ whole genome shotgun (WGS) entry which is preliminary data.</text>
</comment>
<protein>
    <submittedName>
        <fullName evidence="1">Uncharacterized protein</fullName>
    </submittedName>
</protein>
<organism evidence="1 2">
    <name type="scientific">Hypoxylon rubiginosum</name>
    <dbReference type="NCBI Taxonomy" id="110542"/>
    <lineage>
        <taxon>Eukaryota</taxon>
        <taxon>Fungi</taxon>
        <taxon>Dikarya</taxon>
        <taxon>Ascomycota</taxon>
        <taxon>Pezizomycotina</taxon>
        <taxon>Sordariomycetes</taxon>
        <taxon>Xylariomycetidae</taxon>
        <taxon>Xylariales</taxon>
        <taxon>Hypoxylaceae</taxon>
        <taxon>Hypoxylon</taxon>
    </lineage>
</organism>
<reference evidence="1 2" key="1">
    <citation type="journal article" date="2022" name="New Phytol.">
        <title>Ecological generalism drives hyperdiversity of secondary metabolite gene clusters in xylarialean endophytes.</title>
        <authorList>
            <person name="Franco M.E.E."/>
            <person name="Wisecaver J.H."/>
            <person name="Arnold A.E."/>
            <person name="Ju Y.M."/>
            <person name="Slot J.C."/>
            <person name="Ahrendt S."/>
            <person name="Moore L.P."/>
            <person name="Eastman K.E."/>
            <person name="Scott K."/>
            <person name="Konkel Z."/>
            <person name="Mondo S.J."/>
            <person name="Kuo A."/>
            <person name="Hayes R.D."/>
            <person name="Haridas S."/>
            <person name="Andreopoulos B."/>
            <person name="Riley R."/>
            <person name="LaButti K."/>
            <person name="Pangilinan J."/>
            <person name="Lipzen A."/>
            <person name="Amirebrahimi M."/>
            <person name="Yan J."/>
            <person name="Adam C."/>
            <person name="Keymanesh K."/>
            <person name="Ng V."/>
            <person name="Louie K."/>
            <person name="Northen T."/>
            <person name="Drula E."/>
            <person name="Henrissat B."/>
            <person name="Hsieh H.M."/>
            <person name="Youens-Clark K."/>
            <person name="Lutzoni F."/>
            <person name="Miadlikowska J."/>
            <person name="Eastwood D.C."/>
            <person name="Hamelin R.C."/>
            <person name="Grigoriev I.V."/>
            <person name="U'Ren J.M."/>
        </authorList>
    </citation>
    <scope>NUCLEOTIDE SEQUENCE [LARGE SCALE GENOMIC DNA]</scope>
    <source>
        <strain evidence="1 2">CBS 119005</strain>
    </source>
</reference>
<accession>A0ACB9Z7X5</accession>
<dbReference type="EMBL" id="MU393447">
    <property type="protein sequence ID" value="KAI4867407.1"/>
    <property type="molecule type" value="Genomic_DNA"/>
</dbReference>
<gene>
    <name evidence="1" type="ORF">F4820DRAFT_467853</name>
</gene>